<evidence type="ECO:0000313" key="2">
    <source>
        <dbReference type="EMBL" id="PSC02762.1"/>
    </source>
</evidence>
<dbReference type="PANTHER" id="PTHR11102">
    <property type="entry name" value="SEL-1-LIKE PROTEIN"/>
    <property type="match status" value="1"/>
</dbReference>
<dbReference type="RefSeq" id="WP_106340103.1">
    <property type="nucleotide sequence ID" value="NZ_PVZS01000038.1"/>
</dbReference>
<name>A0A2T1HM95_9HYPH</name>
<reference evidence="3" key="1">
    <citation type="submission" date="2018-03" db="EMBL/GenBank/DDBJ databases">
        <authorList>
            <person name="Sun L."/>
            <person name="Liu H."/>
            <person name="Chen W."/>
            <person name="Huang K."/>
            <person name="Liu W."/>
            <person name="Gao X."/>
        </authorList>
    </citation>
    <scope>NUCLEOTIDE SEQUENCE [LARGE SCALE GENOMIC DNA]</scope>
    <source>
        <strain evidence="3">SH9</strain>
    </source>
</reference>
<dbReference type="Gene3D" id="1.25.40.10">
    <property type="entry name" value="Tetratricopeptide repeat domain"/>
    <property type="match status" value="2"/>
</dbReference>
<organism evidence="2 3">
    <name type="scientific">Alsobacter soli</name>
    <dbReference type="NCBI Taxonomy" id="2109933"/>
    <lineage>
        <taxon>Bacteria</taxon>
        <taxon>Pseudomonadati</taxon>
        <taxon>Pseudomonadota</taxon>
        <taxon>Alphaproteobacteria</taxon>
        <taxon>Hyphomicrobiales</taxon>
        <taxon>Alsobacteraceae</taxon>
        <taxon>Alsobacter</taxon>
    </lineage>
</organism>
<dbReference type="EMBL" id="PVZS01000038">
    <property type="protein sequence ID" value="PSC02762.1"/>
    <property type="molecule type" value="Genomic_DNA"/>
</dbReference>
<dbReference type="InterPro" id="IPR006597">
    <property type="entry name" value="Sel1-like"/>
</dbReference>
<feature type="chain" id="PRO_5015611784" evidence="1">
    <location>
        <begin position="26"/>
        <end position="275"/>
    </location>
</feature>
<accession>A0A2T1HM95</accession>
<keyword evidence="1" id="KW-0732">Signal</keyword>
<proteinExistence type="predicted"/>
<sequence length="275" mass="30026">MRTRDTLLCSLSALCVAFAAAPAFALDAKVQGQVTAAIPLEVFKSTRDALRSGVKDYNAGDKVGAVKALEYAAEQGHALARWKLGRMYADGDGVPQNDLKAFQYFSRIADENADESPDSANARVVATAFVALGSYFLDGIPNTEVKANPVRARDMFQYAATYFGDPDAQYNLARMAIEGQGGPKDPRQAIRWLNLAAEKGHVQSQALLGHLLFSGEAGARQKARGLMWLTLARDSANPERDAWILELHDKDFAEAADTDRQAAMAYVDQQTRRRP</sequence>
<evidence type="ECO:0000256" key="1">
    <source>
        <dbReference type="SAM" id="SignalP"/>
    </source>
</evidence>
<dbReference type="InterPro" id="IPR011990">
    <property type="entry name" value="TPR-like_helical_dom_sf"/>
</dbReference>
<keyword evidence="3" id="KW-1185">Reference proteome</keyword>
<protein>
    <submittedName>
        <fullName evidence="2">Exopolysaccharide biosynthesis protein</fullName>
    </submittedName>
</protein>
<dbReference type="PANTHER" id="PTHR11102:SF160">
    <property type="entry name" value="ERAD-ASSOCIATED E3 UBIQUITIN-PROTEIN LIGASE COMPONENT HRD3"/>
    <property type="match status" value="1"/>
</dbReference>
<dbReference type="Pfam" id="PF08238">
    <property type="entry name" value="Sel1"/>
    <property type="match status" value="4"/>
</dbReference>
<feature type="signal peptide" evidence="1">
    <location>
        <begin position="1"/>
        <end position="25"/>
    </location>
</feature>
<evidence type="ECO:0000313" key="3">
    <source>
        <dbReference type="Proteomes" id="UP000239772"/>
    </source>
</evidence>
<dbReference type="SUPFAM" id="SSF81901">
    <property type="entry name" value="HCP-like"/>
    <property type="match status" value="1"/>
</dbReference>
<dbReference type="OrthoDB" id="9796900at2"/>
<gene>
    <name evidence="2" type="ORF">SLNSH_22200</name>
</gene>
<dbReference type="Proteomes" id="UP000239772">
    <property type="component" value="Unassembled WGS sequence"/>
</dbReference>
<comment type="caution">
    <text evidence="2">The sequence shown here is derived from an EMBL/GenBank/DDBJ whole genome shotgun (WGS) entry which is preliminary data.</text>
</comment>
<dbReference type="AlphaFoldDB" id="A0A2T1HM95"/>
<dbReference type="SMART" id="SM00671">
    <property type="entry name" value="SEL1"/>
    <property type="match status" value="4"/>
</dbReference>
<dbReference type="InterPro" id="IPR050767">
    <property type="entry name" value="Sel1_AlgK"/>
</dbReference>